<dbReference type="InterPro" id="IPR001509">
    <property type="entry name" value="Epimerase_deHydtase"/>
</dbReference>
<proteinExistence type="predicted"/>
<dbReference type="InterPro" id="IPR036291">
    <property type="entry name" value="NAD(P)-bd_dom_sf"/>
</dbReference>
<evidence type="ECO:0000256" key="2">
    <source>
        <dbReference type="ARBA" id="ARBA00023002"/>
    </source>
</evidence>
<evidence type="ECO:0000313" key="4">
    <source>
        <dbReference type="EMBL" id="KAJ7958012.1"/>
    </source>
</evidence>
<dbReference type="EMBL" id="JARAOO010000008">
    <property type="protein sequence ID" value="KAJ7958012.1"/>
    <property type="molecule type" value="Genomic_DNA"/>
</dbReference>
<dbReference type="AlphaFoldDB" id="A0AAD7LHG9"/>
<keyword evidence="5" id="KW-1185">Reference proteome</keyword>
<dbReference type="KEGG" id="qsa:O6P43_018799"/>
<dbReference type="CDD" id="cd08958">
    <property type="entry name" value="FR_SDR_e"/>
    <property type="match status" value="1"/>
</dbReference>
<sequence length="323" mass="35900">MAAAESERVCVTGAGGFVASWLVKHLLSKGYLVHGTIREPGNHKYAHLEKLEKASEKLKLFKADVLNYDSLYSAIEGCSGVFHVASPAPAGPVSNPEVELFEPAVKGTLNVLKACVEAKVKRVVVVSSISAVVLNPKWPKEKVMDESCWSDTEYCRNTQNWYYVSKTEAEWEALEFAKTNGIDVVTVCPALVFGPLLQSTVNASSFGLAMLMKGFQSTMENKNLDIVDVRDLADALLLVYEKREAEGRYICLAHSVKTQEMVDKLRTLYPNYGYPSKIVDVEEDTRLSSDKLHKLGWTTFRPLEETFTDSVESYRKAGVLETN</sequence>
<dbReference type="FunFam" id="3.40.50.720:FF:000382">
    <property type="entry name" value="NAD(P)-binding Rossmann-fold superfamily protein"/>
    <property type="match status" value="1"/>
</dbReference>
<dbReference type="InterPro" id="IPR050425">
    <property type="entry name" value="NAD(P)_dehydrat-like"/>
</dbReference>
<dbReference type="Proteomes" id="UP001163823">
    <property type="component" value="Chromosome 8"/>
</dbReference>
<dbReference type="SUPFAM" id="SSF51735">
    <property type="entry name" value="NAD(P)-binding Rossmann-fold domains"/>
    <property type="match status" value="1"/>
</dbReference>
<dbReference type="GO" id="GO:0016616">
    <property type="term" value="F:oxidoreductase activity, acting on the CH-OH group of donors, NAD or NADP as acceptor"/>
    <property type="evidence" value="ECO:0007669"/>
    <property type="project" value="TreeGrafter"/>
</dbReference>
<evidence type="ECO:0000259" key="3">
    <source>
        <dbReference type="Pfam" id="PF01370"/>
    </source>
</evidence>
<gene>
    <name evidence="4" type="ORF">O6P43_018799</name>
</gene>
<feature type="domain" description="NAD-dependent epimerase/dehydratase" evidence="3">
    <location>
        <begin position="9"/>
        <end position="245"/>
    </location>
</feature>
<accession>A0AAD7LHG9</accession>
<comment type="caution">
    <text evidence="4">The sequence shown here is derived from an EMBL/GenBank/DDBJ whole genome shotgun (WGS) entry which is preliminary data.</text>
</comment>
<protein>
    <submittedName>
        <fullName evidence="4">Cinnamoyl-CoA reductase</fullName>
    </submittedName>
</protein>
<evidence type="ECO:0000313" key="5">
    <source>
        <dbReference type="Proteomes" id="UP001163823"/>
    </source>
</evidence>
<evidence type="ECO:0000256" key="1">
    <source>
        <dbReference type="ARBA" id="ARBA00022857"/>
    </source>
</evidence>
<dbReference type="PANTHER" id="PTHR10366">
    <property type="entry name" value="NAD DEPENDENT EPIMERASE/DEHYDRATASE"/>
    <property type="match status" value="1"/>
</dbReference>
<reference evidence="4" key="1">
    <citation type="journal article" date="2023" name="Science">
        <title>Elucidation of the pathway for biosynthesis of saponin adjuvants from the soapbark tree.</title>
        <authorList>
            <person name="Reed J."/>
            <person name="Orme A."/>
            <person name="El-Demerdash A."/>
            <person name="Owen C."/>
            <person name="Martin L.B.B."/>
            <person name="Misra R.C."/>
            <person name="Kikuchi S."/>
            <person name="Rejzek M."/>
            <person name="Martin A.C."/>
            <person name="Harkess A."/>
            <person name="Leebens-Mack J."/>
            <person name="Louveau T."/>
            <person name="Stephenson M.J."/>
            <person name="Osbourn A."/>
        </authorList>
    </citation>
    <scope>NUCLEOTIDE SEQUENCE</scope>
    <source>
        <strain evidence="4">S10</strain>
    </source>
</reference>
<dbReference type="PANTHER" id="PTHR10366:SF776">
    <property type="entry name" value="NAD(P)-BINDING ROSSMANN-FOLD SUPERFAMILY PROTEIN"/>
    <property type="match status" value="1"/>
</dbReference>
<organism evidence="4 5">
    <name type="scientific">Quillaja saponaria</name>
    <name type="common">Soap bark tree</name>
    <dbReference type="NCBI Taxonomy" id="32244"/>
    <lineage>
        <taxon>Eukaryota</taxon>
        <taxon>Viridiplantae</taxon>
        <taxon>Streptophyta</taxon>
        <taxon>Embryophyta</taxon>
        <taxon>Tracheophyta</taxon>
        <taxon>Spermatophyta</taxon>
        <taxon>Magnoliopsida</taxon>
        <taxon>eudicotyledons</taxon>
        <taxon>Gunneridae</taxon>
        <taxon>Pentapetalae</taxon>
        <taxon>rosids</taxon>
        <taxon>fabids</taxon>
        <taxon>Fabales</taxon>
        <taxon>Quillajaceae</taxon>
        <taxon>Quillaja</taxon>
    </lineage>
</organism>
<dbReference type="Pfam" id="PF01370">
    <property type="entry name" value="Epimerase"/>
    <property type="match status" value="1"/>
</dbReference>
<keyword evidence="1" id="KW-0521">NADP</keyword>
<keyword evidence="2" id="KW-0560">Oxidoreductase</keyword>
<dbReference type="Gene3D" id="3.40.50.720">
    <property type="entry name" value="NAD(P)-binding Rossmann-like Domain"/>
    <property type="match status" value="1"/>
</dbReference>
<name>A0AAD7LHG9_QUISA</name>